<name>A0A0G3EU97_9BURK</name>
<evidence type="ECO:0000313" key="3">
    <source>
        <dbReference type="Proteomes" id="UP000036700"/>
    </source>
</evidence>
<protein>
    <submittedName>
        <fullName evidence="2">Uncharacterized protein</fullName>
    </submittedName>
</protein>
<evidence type="ECO:0000313" key="2">
    <source>
        <dbReference type="EMBL" id="AKJ68887.2"/>
    </source>
</evidence>
<dbReference type="STRING" id="445709.ABW99_12365"/>
<reference evidence="3" key="1">
    <citation type="submission" date="2015-06" db="EMBL/GenBank/DDBJ databases">
        <authorList>
            <person name="Lim Y.L."/>
            <person name="Ee R."/>
            <person name="Yong D."/>
            <person name="How K.Y."/>
            <person name="Yin W.F."/>
            <person name="Chan K.G."/>
        </authorList>
    </citation>
    <scope>NUCLEOTIDE SEQUENCE [LARGE SCALE GENOMIC DNA]</scope>
    <source>
        <strain evidence="3">DSM 25325</strain>
    </source>
</reference>
<organism evidence="2 3">
    <name type="scientific">Pandoraea thiooxydans</name>
    <dbReference type="NCBI Taxonomy" id="445709"/>
    <lineage>
        <taxon>Bacteria</taxon>
        <taxon>Pseudomonadati</taxon>
        <taxon>Pseudomonadota</taxon>
        <taxon>Betaproteobacteria</taxon>
        <taxon>Burkholderiales</taxon>
        <taxon>Burkholderiaceae</taxon>
        <taxon>Pandoraea</taxon>
    </lineage>
</organism>
<proteinExistence type="predicted"/>
<keyword evidence="3" id="KW-1185">Reference proteome</keyword>
<dbReference type="Proteomes" id="UP000036700">
    <property type="component" value="Chromosome"/>
</dbReference>
<gene>
    <name evidence="2" type="ORF">ABW99_12365</name>
</gene>
<feature type="compositionally biased region" description="Basic and acidic residues" evidence="1">
    <location>
        <begin position="70"/>
        <end position="81"/>
    </location>
</feature>
<dbReference type="EMBL" id="CP011568">
    <property type="protein sequence ID" value="AKJ68887.2"/>
    <property type="molecule type" value="Genomic_DNA"/>
</dbReference>
<sequence length="81" mass="8833">MRRSAQTHVCNEFQMSIAQLIENALMLLAAGAAATFLLGISLSEDTVRRGAEHGRFGGMPLGERNGARRPRPDRASRKPTL</sequence>
<feature type="region of interest" description="Disordered" evidence="1">
    <location>
        <begin position="51"/>
        <end position="81"/>
    </location>
</feature>
<evidence type="ECO:0000256" key="1">
    <source>
        <dbReference type="SAM" id="MobiDB-lite"/>
    </source>
</evidence>
<dbReference type="KEGG" id="ptx:ABW99_12365"/>
<dbReference type="AlphaFoldDB" id="A0A0G3EU97"/>
<dbReference type="RefSeq" id="WP_072628657.1">
    <property type="nucleotide sequence ID" value="NZ_CP014839.1"/>
</dbReference>
<accession>A0A0G3EU97</accession>